<evidence type="ECO:0000313" key="2">
    <source>
        <dbReference type="Proteomes" id="UP000076929"/>
    </source>
</evidence>
<evidence type="ECO:0000313" key="1">
    <source>
        <dbReference type="EMBL" id="ANE05487.1"/>
    </source>
</evidence>
<protein>
    <submittedName>
        <fullName evidence="1">Uncharacterized protein</fullName>
    </submittedName>
</protein>
<name>A0A172QXQ4_9CORY</name>
<accession>A0A172QXQ4</accession>
<dbReference type="AlphaFoldDB" id="A0A172QXQ4"/>
<dbReference type="EMBL" id="CP015623">
    <property type="protein sequence ID" value="ANE05487.1"/>
    <property type="molecule type" value="Genomic_DNA"/>
</dbReference>
<keyword evidence="2" id="KW-1185">Reference proteome</keyword>
<dbReference type="RefSeq" id="WP_066570213.1">
    <property type="nucleotide sequence ID" value="NZ_CP015623.1"/>
</dbReference>
<gene>
    <name evidence="1" type="ORF">ccrud_14190</name>
</gene>
<reference evidence="1 2" key="1">
    <citation type="submission" date="2016-05" db="EMBL/GenBank/DDBJ databases">
        <title>Complete genome sequence of Corynebacterium crudilactis, a new Corynebacterium species isolated from raw cow's milk.</title>
        <authorList>
            <person name="Christian R."/>
            <person name="Zimmermann J."/>
            <person name="Lipski A."/>
            <person name="Kalinowski J."/>
        </authorList>
    </citation>
    <scope>NUCLEOTIDE SEQUENCE [LARGE SCALE GENOMIC DNA]</scope>
    <source>
        <strain evidence="1 2">JZ16</strain>
        <plasmid evidence="1 2">pCRULAC1</plasmid>
    </source>
</reference>
<sequence length="165" mass="17974">MTNLVAHNAPEAVEHAPTFHQSVEENMAGGSLTVKVSKNDEGDIGIEFRNNDHVGWYVLAQSFEEAKAFHSSDADAANDVFSVEHDEPLSLYLTAYPAGEGRPNPLVEALNHIPAMIRELNDSNGPTPTEEQVVPASKIVEVINSLRDDDDDVRKALTQLISPTT</sequence>
<proteinExistence type="predicted"/>
<geneLocation type="plasmid" evidence="1 2">
    <name>pCRULAC1</name>
</geneLocation>
<organism evidence="1 2">
    <name type="scientific">Corynebacterium crudilactis</name>
    <dbReference type="NCBI Taxonomy" id="1652495"/>
    <lineage>
        <taxon>Bacteria</taxon>
        <taxon>Bacillati</taxon>
        <taxon>Actinomycetota</taxon>
        <taxon>Actinomycetes</taxon>
        <taxon>Mycobacteriales</taxon>
        <taxon>Corynebacteriaceae</taxon>
        <taxon>Corynebacterium</taxon>
    </lineage>
</organism>
<keyword evidence="1" id="KW-0614">Plasmid</keyword>
<dbReference type="Proteomes" id="UP000076929">
    <property type="component" value="Plasmid pCRULAC1"/>
</dbReference>
<dbReference type="KEGG" id="ccjz:ccrud_14190"/>